<feature type="compositionally biased region" description="Low complexity" evidence="1">
    <location>
        <begin position="131"/>
        <end position="143"/>
    </location>
</feature>
<dbReference type="EnsemblMetazoa" id="XM_050651350.1">
    <property type="protein sequence ID" value="XP_050507307.1"/>
    <property type="gene ID" value="LOC126884969"/>
</dbReference>
<dbReference type="GeneID" id="126884969"/>
<keyword evidence="2" id="KW-0732">Signal</keyword>
<accession>A0ABM5KAU6</accession>
<feature type="chain" id="PRO_5047354730" evidence="2">
    <location>
        <begin position="21"/>
        <end position="143"/>
    </location>
</feature>
<dbReference type="Proteomes" id="UP001652700">
    <property type="component" value="Unplaced"/>
</dbReference>
<organism evidence="3 4">
    <name type="scientific">Diabrotica virgifera virgifera</name>
    <name type="common">western corn rootworm</name>
    <dbReference type="NCBI Taxonomy" id="50390"/>
    <lineage>
        <taxon>Eukaryota</taxon>
        <taxon>Metazoa</taxon>
        <taxon>Ecdysozoa</taxon>
        <taxon>Arthropoda</taxon>
        <taxon>Hexapoda</taxon>
        <taxon>Insecta</taxon>
        <taxon>Pterygota</taxon>
        <taxon>Neoptera</taxon>
        <taxon>Endopterygota</taxon>
        <taxon>Coleoptera</taxon>
        <taxon>Polyphaga</taxon>
        <taxon>Cucujiformia</taxon>
        <taxon>Chrysomeloidea</taxon>
        <taxon>Chrysomelidae</taxon>
        <taxon>Galerucinae</taxon>
        <taxon>Diabroticina</taxon>
        <taxon>Diabroticites</taxon>
        <taxon>Diabrotica</taxon>
    </lineage>
</organism>
<feature type="signal peptide" evidence="2">
    <location>
        <begin position="1"/>
        <end position="20"/>
    </location>
</feature>
<reference evidence="3" key="1">
    <citation type="submission" date="2025-05" db="UniProtKB">
        <authorList>
            <consortium name="EnsemblMetazoa"/>
        </authorList>
    </citation>
    <scope>IDENTIFICATION</scope>
</reference>
<evidence type="ECO:0000256" key="2">
    <source>
        <dbReference type="SAM" id="SignalP"/>
    </source>
</evidence>
<protein>
    <submittedName>
        <fullName evidence="3">Uncharacterized protein</fullName>
    </submittedName>
</protein>
<evidence type="ECO:0000313" key="4">
    <source>
        <dbReference type="Proteomes" id="UP001652700"/>
    </source>
</evidence>
<feature type="region of interest" description="Disordered" evidence="1">
    <location>
        <begin position="123"/>
        <end position="143"/>
    </location>
</feature>
<sequence>MKLFIINAVFICTILSISEAASVRSLGCNPDYETEYLDEHSQHASQGVKLPVKYVPAKEYSRHEPQGTKGVSHHELQGIKAHPVKYVSGIKLRKRRHEEDGLKHSARYNSEINLRKGIHEEAAEKRKKRFGGSWSIGRSGRRY</sequence>
<evidence type="ECO:0000256" key="1">
    <source>
        <dbReference type="SAM" id="MobiDB-lite"/>
    </source>
</evidence>
<name>A0ABM5KAU6_DIAVI</name>
<keyword evidence="4" id="KW-1185">Reference proteome</keyword>
<evidence type="ECO:0000313" key="3">
    <source>
        <dbReference type="EnsemblMetazoa" id="XP_050507307.1"/>
    </source>
</evidence>
<proteinExistence type="predicted"/>
<dbReference type="RefSeq" id="XP_050507307.1">
    <property type="nucleotide sequence ID" value="XM_050651350.1"/>
</dbReference>